<comment type="caution">
    <text evidence="3">The sequence shown here is derived from an EMBL/GenBank/DDBJ whole genome shotgun (WGS) entry which is preliminary data.</text>
</comment>
<evidence type="ECO:0000313" key="4">
    <source>
        <dbReference type="Proteomes" id="UP001169764"/>
    </source>
</evidence>
<keyword evidence="2" id="KW-0812">Transmembrane</keyword>
<keyword evidence="2" id="KW-0472">Membrane</keyword>
<sequence>MLSLKSLWWKWEAQPLRRRATALTLTIIAHLLLLWLLLRLAPPQFAPMGKVGSLMTFSVMPGPTPEKATQKAAAKPAAAQPKATTPPPMPAATPPPIVKMPTPLKMPDNFIELSRSDVSKVDTAMNTPHDGPPTGQASASAAGGGEGDTPSSMGPNGQLLYAAEWYRRPNPAELTTYMPHRQLPEGAWGEIACRTVARYHVEDCQELGDSFPGIGIARGMRQAAFQFLVRPPRVGGKTLVGTWVRIRITLTDHPDNKDGEG</sequence>
<gene>
    <name evidence="3" type="ORF">Q4F19_03215</name>
</gene>
<protein>
    <recommendedName>
        <fullName evidence="5">Protein TonB</fullName>
    </recommendedName>
</protein>
<accession>A0ABT8Y642</accession>
<proteinExistence type="predicted"/>
<feature type="compositionally biased region" description="Low complexity" evidence="1">
    <location>
        <begin position="65"/>
        <end position="83"/>
    </location>
</feature>
<evidence type="ECO:0000313" key="3">
    <source>
        <dbReference type="EMBL" id="MDO6413383.1"/>
    </source>
</evidence>
<feature type="region of interest" description="Disordered" evidence="1">
    <location>
        <begin position="62"/>
        <end position="97"/>
    </location>
</feature>
<dbReference type="EMBL" id="JAUOTP010000001">
    <property type="protein sequence ID" value="MDO6413383.1"/>
    <property type="molecule type" value="Genomic_DNA"/>
</dbReference>
<feature type="compositionally biased region" description="Pro residues" evidence="1">
    <location>
        <begin position="84"/>
        <end position="97"/>
    </location>
</feature>
<evidence type="ECO:0000256" key="2">
    <source>
        <dbReference type="SAM" id="Phobius"/>
    </source>
</evidence>
<dbReference type="RefSeq" id="WP_303539739.1">
    <property type="nucleotide sequence ID" value="NZ_JAUOTP010000001.1"/>
</dbReference>
<keyword evidence="2" id="KW-1133">Transmembrane helix</keyword>
<evidence type="ECO:0000256" key="1">
    <source>
        <dbReference type="SAM" id="MobiDB-lite"/>
    </source>
</evidence>
<evidence type="ECO:0008006" key="5">
    <source>
        <dbReference type="Google" id="ProtNLM"/>
    </source>
</evidence>
<keyword evidence="4" id="KW-1185">Reference proteome</keyword>
<name>A0ABT8Y642_9SPHN</name>
<feature type="region of interest" description="Disordered" evidence="1">
    <location>
        <begin position="122"/>
        <end position="156"/>
    </location>
</feature>
<feature type="transmembrane region" description="Helical" evidence="2">
    <location>
        <begin position="20"/>
        <end position="38"/>
    </location>
</feature>
<dbReference type="Proteomes" id="UP001169764">
    <property type="component" value="Unassembled WGS sequence"/>
</dbReference>
<organism evidence="3 4">
    <name type="scientific">Sphingomonas natans</name>
    <dbReference type="NCBI Taxonomy" id="3063330"/>
    <lineage>
        <taxon>Bacteria</taxon>
        <taxon>Pseudomonadati</taxon>
        <taxon>Pseudomonadota</taxon>
        <taxon>Alphaproteobacteria</taxon>
        <taxon>Sphingomonadales</taxon>
        <taxon>Sphingomonadaceae</taxon>
        <taxon>Sphingomonas</taxon>
    </lineage>
</organism>
<reference evidence="3" key="1">
    <citation type="submission" date="2023-07" db="EMBL/GenBank/DDBJ databases">
        <authorList>
            <person name="Kim M."/>
        </authorList>
    </citation>
    <scope>NUCLEOTIDE SEQUENCE</scope>
    <source>
        <strain evidence="3">BIUV-7</strain>
    </source>
</reference>